<accession>A0A0G0T6W9</accession>
<protein>
    <submittedName>
        <fullName evidence="2">Uncharacterized protein</fullName>
    </submittedName>
</protein>
<dbReference type="AlphaFoldDB" id="A0A0G0T6W9"/>
<organism evidence="2 3">
    <name type="scientific">Candidatus Gottesmanbacteria bacterium GW2011_GWC2_39_8</name>
    <dbReference type="NCBI Taxonomy" id="1618450"/>
    <lineage>
        <taxon>Bacteria</taxon>
        <taxon>Candidatus Gottesmaniibacteriota</taxon>
    </lineage>
</organism>
<evidence type="ECO:0000313" key="3">
    <source>
        <dbReference type="Proteomes" id="UP000034539"/>
    </source>
</evidence>
<name>A0A0G0T6W9_9BACT</name>
<keyword evidence="1" id="KW-0812">Transmembrane</keyword>
<proteinExistence type="predicted"/>
<keyword evidence="1" id="KW-1133">Transmembrane helix</keyword>
<reference evidence="2 3" key="1">
    <citation type="journal article" date="2015" name="Nature">
        <title>rRNA introns, odd ribosomes, and small enigmatic genomes across a large radiation of phyla.</title>
        <authorList>
            <person name="Brown C.T."/>
            <person name="Hug L.A."/>
            <person name="Thomas B.C."/>
            <person name="Sharon I."/>
            <person name="Castelle C.J."/>
            <person name="Singh A."/>
            <person name="Wilkins M.J."/>
            <person name="Williams K.H."/>
            <person name="Banfield J.F."/>
        </authorList>
    </citation>
    <scope>NUCLEOTIDE SEQUENCE [LARGE SCALE GENOMIC DNA]</scope>
</reference>
<dbReference type="EMBL" id="LBXN01000014">
    <property type="protein sequence ID" value="KKR33587.1"/>
    <property type="molecule type" value="Genomic_DNA"/>
</dbReference>
<dbReference type="Proteomes" id="UP000034539">
    <property type="component" value="Unassembled WGS sequence"/>
</dbReference>
<sequence>MIKVFAADGICNPAVPATCQKSAAPESLFARAIGGFVVAFLIVSTLFTLFHLLLGGFGYITSGGDKSAIEIAKQRIQNALFGLFLVAAAWAIFIVVAQFFGLSNGSGIDFRLPTIFGQ</sequence>
<dbReference type="Pfam" id="PF18895">
    <property type="entry name" value="T4SS_pilin"/>
    <property type="match status" value="1"/>
</dbReference>
<dbReference type="InterPro" id="IPR043993">
    <property type="entry name" value="T4SS_pilin"/>
</dbReference>
<gene>
    <name evidence="2" type="ORF">UT63_C0014G0010</name>
</gene>
<evidence type="ECO:0000256" key="1">
    <source>
        <dbReference type="SAM" id="Phobius"/>
    </source>
</evidence>
<feature type="transmembrane region" description="Helical" evidence="1">
    <location>
        <begin position="80"/>
        <end position="100"/>
    </location>
</feature>
<feature type="transmembrane region" description="Helical" evidence="1">
    <location>
        <begin position="32"/>
        <end position="60"/>
    </location>
</feature>
<comment type="caution">
    <text evidence="2">The sequence shown here is derived from an EMBL/GenBank/DDBJ whole genome shotgun (WGS) entry which is preliminary data.</text>
</comment>
<evidence type="ECO:0000313" key="2">
    <source>
        <dbReference type="EMBL" id="KKR33587.1"/>
    </source>
</evidence>
<keyword evidence="1" id="KW-0472">Membrane</keyword>